<evidence type="ECO:0000256" key="3">
    <source>
        <dbReference type="ARBA" id="ARBA00023027"/>
    </source>
</evidence>
<evidence type="ECO:0000256" key="4">
    <source>
        <dbReference type="ARBA" id="ARBA00023239"/>
    </source>
</evidence>
<organism evidence="6">
    <name type="scientific">freshwater metagenome</name>
    <dbReference type="NCBI Taxonomy" id="449393"/>
    <lineage>
        <taxon>unclassified sequences</taxon>
        <taxon>metagenomes</taxon>
        <taxon>ecological metagenomes</taxon>
    </lineage>
</organism>
<dbReference type="AlphaFoldDB" id="A0A6J7SUU0"/>
<dbReference type="InterPro" id="IPR001509">
    <property type="entry name" value="Epimerase_deHydtase"/>
</dbReference>
<comment type="cofactor">
    <cofactor evidence="1">
        <name>NAD(+)</name>
        <dbReference type="ChEBI" id="CHEBI:57540"/>
    </cofactor>
</comment>
<sequence length="356" mass="40445">MKMIIESDIEEIYENLGPTLHKILGKTILITGAAGFLGRYFMSLFNLVNEKNPGNPVIIVALDNYITSSNSEDQPWQKTSPNIEWIYGDALIGAQLPNKFDYIIHAAGIASPEHYRARPLETIMVAVDVTRALLEKAKSDKSRLLFFSSSEIYGDPFPDFIPTSESYRGNVASRGPRACYDESKRMGETLCWVYETYFDVHACIVRPFNVYGPGMMPRDYRVLPNFATQLFKKEPLRVYGHGKQTRTFCYITDAITGFLYVLLDSKKADVFNVGNPEPEITMIDLAEKFSKMAESAEGYELIGYPSSYPEDEPNRRCPDIKKMKAEFNFKPKVSLDEGLARFISWSQANYSEDLVR</sequence>
<dbReference type="SUPFAM" id="SSF51735">
    <property type="entry name" value="NAD(P)-binding Rossmann-fold domains"/>
    <property type="match status" value="1"/>
</dbReference>
<dbReference type="PANTHER" id="PTHR43078:SF6">
    <property type="entry name" value="UDP-GLUCURONIC ACID DECARBOXYLASE 1"/>
    <property type="match status" value="1"/>
</dbReference>
<dbReference type="GO" id="GO:0070403">
    <property type="term" value="F:NAD+ binding"/>
    <property type="evidence" value="ECO:0007669"/>
    <property type="project" value="InterPro"/>
</dbReference>
<dbReference type="InterPro" id="IPR044516">
    <property type="entry name" value="UXS-like"/>
</dbReference>
<reference evidence="6" key="1">
    <citation type="submission" date="2020-05" db="EMBL/GenBank/DDBJ databases">
        <authorList>
            <person name="Chiriac C."/>
            <person name="Salcher M."/>
            <person name="Ghai R."/>
            <person name="Kavagutti S V."/>
        </authorList>
    </citation>
    <scope>NUCLEOTIDE SEQUENCE</scope>
</reference>
<proteinExistence type="predicted"/>
<keyword evidence="4" id="KW-0456">Lyase</keyword>
<evidence type="ECO:0000313" key="6">
    <source>
        <dbReference type="EMBL" id="CAB5044340.1"/>
    </source>
</evidence>
<keyword evidence="3" id="KW-0520">NAD</keyword>
<dbReference type="GO" id="GO:0042732">
    <property type="term" value="P:D-xylose metabolic process"/>
    <property type="evidence" value="ECO:0007669"/>
    <property type="project" value="InterPro"/>
</dbReference>
<dbReference type="Gene3D" id="3.40.50.720">
    <property type="entry name" value="NAD(P)-binding Rossmann-like Domain"/>
    <property type="match status" value="1"/>
</dbReference>
<dbReference type="GO" id="GO:0048040">
    <property type="term" value="F:UDP-glucuronate decarboxylase activity"/>
    <property type="evidence" value="ECO:0007669"/>
    <property type="project" value="TreeGrafter"/>
</dbReference>
<evidence type="ECO:0000256" key="1">
    <source>
        <dbReference type="ARBA" id="ARBA00001911"/>
    </source>
</evidence>
<evidence type="ECO:0000256" key="2">
    <source>
        <dbReference type="ARBA" id="ARBA00022793"/>
    </source>
</evidence>
<dbReference type="Pfam" id="PF01370">
    <property type="entry name" value="Epimerase"/>
    <property type="match status" value="1"/>
</dbReference>
<dbReference type="EMBL" id="CAFBQE010000003">
    <property type="protein sequence ID" value="CAB5044340.1"/>
    <property type="molecule type" value="Genomic_DNA"/>
</dbReference>
<keyword evidence="2" id="KW-0210">Decarboxylase</keyword>
<protein>
    <submittedName>
        <fullName evidence="6">Unannotated protein</fullName>
    </submittedName>
</protein>
<gene>
    <name evidence="6" type="ORF">UFOPK4284_00105</name>
</gene>
<evidence type="ECO:0000259" key="5">
    <source>
        <dbReference type="Pfam" id="PF01370"/>
    </source>
</evidence>
<name>A0A6J7SUU0_9ZZZZ</name>
<feature type="domain" description="NAD-dependent epimerase/dehydratase" evidence="5">
    <location>
        <begin position="28"/>
        <end position="274"/>
    </location>
</feature>
<dbReference type="PANTHER" id="PTHR43078">
    <property type="entry name" value="UDP-GLUCURONIC ACID DECARBOXYLASE-RELATED"/>
    <property type="match status" value="1"/>
</dbReference>
<dbReference type="GO" id="GO:0005737">
    <property type="term" value="C:cytoplasm"/>
    <property type="evidence" value="ECO:0007669"/>
    <property type="project" value="TreeGrafter"/>
</dbReference>
<dbReference type="InterPro" id="IPR036291">
    <property type="entry name" value="NAD(P)-bd_dom_sf"/>
</dbReference>
<accession>A0A6J7SUU0</accession>